<dbReference type="Pfam" id="PF13178">
    <property type="entry name" value="DUF4005"/>
    <property type="match status" value="1"/>
</dbReference>
<organism evidence="6 7">
    <name type="scientific">Gossypium stocksii</name>
    <dbReference type="NCBI Taxonomy" id="47602"/>
    <lineage>
        <taxon>Eukaryota</taxon>
        <taxon>Viridiplantae</taxon>
        <taxon>Streptophyta</taxon>
        <taxon>Embryophyta</taxon>
        <taxon>Tracheophyta</taxon>
        <taxon>Spermatophyta</taxon>
        <taxon>Magnoliopsida</taxon>
        <taxon>eudicotyledons</taxon>
        <taxon>Gunneridae</taxon>
        <taxon>Pentapetalae</taxon>
        <taxon>rosids</taxon>
        <taxon>malvids</taxon>
        <taxon>Malvales</taxon>
        <taxon>Malvaceae</taxon>
        <taxon>Malvoideae</taxon>
        <taxon>Gossypium</taxon>
    </lineage>
</organism>
<dbReference type="PANTHER" id="PTHR32295:SF287">
    <property type="entry name" value="PROTEIN IQ-DOMAIN 26"/>
    <property type="match status" value="1"/>
</dbReference>
<dbReference type="SMART" id="SM00015">
    <property type="entry name" value="IQ"/>
    <property type="match status" value="2"/>
</dbReference>
<feature type="signal peptide" evidence="4">
    <location>
        <begin position="1"/>
        <end position="25"/>
    </location>
</feature>
<keyword evidence="7" id="KW-1185">Reference proteome</keyword>
<comment type="similarity">
    <text evidence="2">Belongs to the IQD family.</text>
</comment>
<dbReference type="Proteomes" id="UP000828251">
    <property type="component" value="Unassembled WGS sequence"/>
</dbReference>
<proteinExistence type="inferred from homology"/>
<dbReference type="Pfam" id="PF00612">
    <property type="entry name" value="IQ"/>
    <property type="match status" value="2"/>
</dbReference>
<dbReference type="OrthoDB" id="1704267at2759"/>
<dbReference type="InterPro" id="IPR025064">
    <property type="entry name" value="DUF4005"/>
</dbReference>
<dbReference type="InterPro" id="IPR000048">
    <property type="entry name" value="IQ_motif_EF-hand-BS"/>
</dbReference>
<evidence type="ECO:0000256" key="3">
    <source>
        <dbReference type="ARBA" id="ARBA00024378"/>
    </source>
</evidence>
<evidence type="ECO:0000259" key="5">
    <source>
        <dbReference type="Pfam" id="PF13178"/>
    </source>
</evidence>
<feature type="chain" id="PRO_5038781827" description="DUF4005 domain-containing protein" evidence="4">
    <location>
        <begin position="26"/>
        <end position="361"/>
    </location>
</feature>
<keyword evidence="4" id="KW-0732">Signal</keyword>
<evidence type="ECO:0000313" key="6">
    <source>
        <dbReference type="EMBL" id="KAH1114045.1"/>
    </source>
</evidence>
<dbReference type="PROSITE" id="PS50096">
    <property type="entry name" value="IQ"/>
    <property type="match status" value="3"/>
</dbReference>
<dbReference type="CDD" id="cd23767">
    <property type="entry name" value="IQCD"/>
    <property type="match status" value="1"/>
</dbReference>
<evidence type="ECO:0000256" key="4">
    <source>
        <dbReference type="SAM" id="SignalP"/>
    </source>
</evidence>
<name>A0A9D4AFK9_9ROSI</name>
<sequence length="361" mass="40693">MLFCYCSKAFHTFLLYFSLVFESNGEDYKVAQVSFREKTPIQHSVLYDKNVKKRWSFAKSGKDVDANSQTPSAVTDAAWLRSYFAETEKVQNKHAIAVAAATAAAADAAMAAAQAAVAVVRLTSNARASFLAGGKEKWAAVKIQAAFRGYLSRKALRALKGLVRLQALVRGYLVRKRAAATLHSMQALIRAQSAVRSQRMRRSFNKENRYHPENQPRKSVERFDEWRSEINAYDDNPKIVEIDTLRTRSRSHRFNIALSECGDDLPYQTISSPLPRRSNAPTTPTQSVCGDGYFRPYSNFPNYMTNTQSFKAKLGFYSAPKQRPESGGAKKRLSLNEIMAARNSISGVRMNKSYYQIHHQF</sequence>
<dbReference type="PANTHER" id="PTHR32295">
    <property type="entry name" value="IQ-DOMAIN 5-RELATED"/>
    <property type="match status" value="1"/>
</dbReference>
<dbReference type="GO" id="GO:0005516">
    <property type="term" value="F:calmodulin binding"/>
    <property type="evidence" value="ECO:0007669"/>
    <property type="project" value="UniProtKB-KW"/>
</dbReference>
<feature type="domain" description="DUF4005" evidence="5">
    <location>
        <begin position="282"/>
        <end position="346"/>
    </location>
</feature>
<comment type="caution">
    <text evidence="6">The sequence shown here is derived from an EMBL/GenBank/DDBJ whole genome shotgun (WGS) entry which is preliminary data.</text>
</comment>
<evidence type="ECO:0000256" key="2">
    <source>
        <dbReference type="ARBA" id="ARBA00024341"/>
    </source>
</evidence>
<protein>
    <recommendedName>
        <fullName evidence="5">DUF4005 domain-containing protein</fullName>
    </recommendedName>
</protein>
<keyword evidence="1" id="KW-0112">Calmodulin-binding</keyword>
<accession>A0A9D4AFK9</accession>
<dbReference type="Gene3D" id="1.20.5.190">
    <property type="match status" value="1"/>
</dbReference>
<evidence type="ECO:0000256" key="1">
    <source>
        <dbReference type="ARBA" id="ARBA00022860"/>
    </source>
</evidence>
<dbReference type="EMBL" id="JAIQCV010000003">
    <property type="protein sequence ID" value="KAH1114045.1"/>
    <property type="molecule type" value="Genomic_DNA"/>
</dbReference>
<comment type="subunit">
    <text evidence="3">Binds to multiple calmodulin (CaM) in the presence of Ca(2+) and CaM-like proteins.</text>
</comment>
<dbReference type="AlphaFoldDB" id="A0A9D4AFK9"/>
<reference evidence="6 7" key="1">
    <citation type="journal article" date="2021" name="Plant Biotechnol. J.">
        <title>Multi-omics assisted identification of the key and species-specific regulatory components of drought-tolerant mechanisms in Gossypium stocksii.</title>
        <authorList>
            <person name="Yu D."/>
            <person name="Ke L."/>
            <person name="Zhang D."/>
            <person name="Wu Y."/>
            <person name="Sun Y."/>
            <person name="Mei J."/>
            <person name="Sun J."/>
            <person name="Sun Y."/>
        </authorList>
    </citation>
    <scope>NUCLEOTIDE SEQUENCE [LARGE SCALE GENOMIC DNA]</scope>
    <source>
        <strain evidence="7">cv. E1</strain>
        <tissue evidence="6">Leaf</tissue>
    </source>
</reference>
<evidence type="ECO:0000313" key="7">
    <source>
        <dbReference type="Proteomes" id="UP000828251"/>
    </source>
</evidence>
<gene>
    <name evidence="6" type="ORF">J1N35_007423</name>
</gene>